<dbReference type="PANTHER" id="PTHR35145:SF1">
    <property type="entry name" value="CYTOPLASMIC PROTEIN"/>
    <property type="match status" value="1"/>
</dbReference>
<organism evidence="1 2">
    <name type="scientific">Candidatus Ornithospirochaeta avicola</name>
    <dbReference type="NCBI Taxonomy" id="2840896"/>
    <lineage>
        <taxon>Bacteria</taxon>
        <taxon>Pseudomonadati</taxon>
        <taxon>Spirochaetota</taxon>
        <taxon>Spirochaetia</taxon>
        <taxon>Spirochaetales</taxon>
        <taxon>Spirochaetaceae</taxon>
        <taxon>Spirochaetaceae incertae sedis</taxon>
        <taxon>Candidatus Ornithospirochaeta</taxon>
    </lineage>
</organism>
<dbReference type="SUPFAM" id="SSF142906">
    <property type="entry name" value="YjbR-like"/>
    <property type="match status" value="1"/>
</dbReference>
<protein>
    <submittedName>
        <fullName evidence="1">MmcQ/YjbR family DNA-binding protein</fullName>
    </submittedName>
</protein>
<dbReference type="Gene3D" id="3.90.1150.30">
    <property type="match status" value="1"/>
</dbReference>
<reference evidence="1" key="2">
    <citation type="submission" date="2021-04" db="EMBL/GenBank/DDBJ databases">
        <authorList>
            <person name="Gilroy R."/>
        </authorList>
    </citation>
    <scope>NUCLEOTIDE SEQUENCE</scope>
    <source>
        <strain evidence="1">Gambia11-129</strain>
    </source>
</reference>
<dbReference type="AlphaFoldDB" id="A0A9D1TMU2"/>
<dbReference type="Proteomes" id="UP000823936">
    <property type="component" value="Unassembled WGS sequence"/>
</dbReference>
<sequence>MKEIKELYKIFTDDALHSPLFKEDGDSFVLERNLSSSFTLRLFVRKDKRVFSEVYDEDGETFLPYSIAGYSGALLSEMQEEIEQIVSSLRNIHSNSSLEKEILTYAAEKHSTNAEALFGDDCLVLRRNDTRKWYGIIMSVRKSKITGDSQSIVRIINMRIKREDVKDLVDMSRVFPAWHMCKRTWCTVILDGSVSQKEILSMLDASYSLAL</sequence>
<dbReference type="Pfam" id="PF04237">
    <property type="entry name" value="YjbR"/>
    <property type="match status" value="1"/>
</dbReference>
<keyword evidence="1" id="KW-0238">DNA-binding</keyword>
<dbReference type="PANTHER" id="PTHR35145">
    <property type="entry name" value="CYTOPLASMIC PROTEIN-RELATED"/>
    <property type="match status" value="1"/>
</dbReference>
<comment type="caution">
    <text evidence="1">The sequence shown here is derived from an EMBL/GenBank/DDBJ whole genome shotgun (WGS) entry which is preliminary data.</text>
</comment>
<evidence type="ECO:0000313" key="2">
    <source>
        <dbReference type="Proteomes" id="UP000823936"/>
    </source>
</evidence>
<dbReference type="InterPro" id="IPR038056">
    <property type="entry name" value="YjbR-like_sf"/>
</dbReference>
<dbReference type="GO" id="GO:0003677">
    <property type="term" value="F:DNA binding"/>
    <property type="evidence" value="ECO:0007669"/>
    <property type="project" value="UniProtKB-KW"/>
</dbReference>
<dbReference type="InterPro" id="IPR007351">
    <property type="entry name" value="YjbR"/>
</dbReference>
<accession>A0A9D1TMU2</accession>
<name>A0A9D1TMU2_9SPIO</name>
<dbReference type="InterPro" id="IPR058532">
    <property type="entry name" value="YjbR/MT2646/Rv2570-like"/>
</dbReference>
<gene>
    <name evidence="1" type="ORF">IAB12_04405</name>
</gene>
<reference evidence="1" key="1">
    <citation type="journal article" date="2021" name="PeerJ">
        <title>Extensive microbial diversity within the chicken gut microbiome revealed by metagenomics and culture.</title>
        <authorList>
            <person name="Gilroy R."/>
            <person name="Ravi A."/>
            <person name="Getino M."/>
            <person name="Pursley I."/>
            <person name="Horton D.L."/>
            <person name="Alikhan N.F."/>
            <person name="Baker D."/>
            <person name="Gharbi K."/>
            <person name="Hall N."/>
            <person name="Watson M."/>
            <person name="Adriaenssens E.M."/>
            <person name="Foster-Nyarko E."/>
            <person name="Jarju S."/>
            <person name="Secka A."/>
            <person name="Antonio M."/>
            <person name="Oren A."/>
            <person name="Chaudhuri R.R."/>
            <person name="La Ragione R."/>
            <person name="Hildebrand F."/>
            <person name="Pallen M.J."/>
        </authorList>
    </citation>
    <scope>NUCLEOTIDE SEQUENCE</scope>
    <source>
        <strain evidence="1">Gambia11-129</strain>
    </source>
</reference>
<evidence type="ECO:0000313" key="1">
    <source>
        <dbReference type="EMBL" id="HIV98999.1"/>
    </source>
</evidence>
<proteinExistence type="predicted"/>
<dbReference type="EMBL" id="DXHU01000017">
    <property type="protein sequence ID" value="HIV98999.1"/>
    <property type="molecule type" value="Genomic_DNA"/>
</dbReference>